<organism evidence="1 2">
    <name type="scientific">Holotrichia oblita</name>
    <name type="common">Chafer beetle</name>
    <dbReference type="NCBI Taxonomy" id="644536"/>
    <lineage>
        <taxon>Eukaryota</taxon>
        <taxon>Metazoa</taxon>
        <taxon>Ecdysozoa</taxon>
        <taxon>Arthropoda</taxon>
        <taxon>Hexapoda</taxon>
        <taxon>Insecta</taxon>
        <taxon>Pterygota</taxon>
        <taxon>Neoptera</taxon>
        <taxon>Endopterygota</taxon>
        <taxon>Coleoptera</taxon>
        <taxon>Polyphaga</taxon>
        <taxon>Scarabaeiformia</taxon>
        <taxon>Scarabaeidae</taxon>
        <taxon>Melolonthinae</taxon>
        <taxon>Holotrichia</taxon>
    </lineage>
</organism>
<protein>
    <submittedName>
        <fullName evidence="1">Destabilase-related</fullName>
    </submittedName>
</protein>
<evidence type="ECO:0000313" key="2">
    <source>
        <dbReference type="Proteomes" id="UP001056778"/>
    </source>
</evidence>
<gene>
    <name evidence="1" type="ORF">MML48_8g00021716</name>
</gene>
<evidence type="ECO:0000313" key="1">
    <source>
        <dbReference type="EMBL" id="KAI4457170.1"/>
    </source>
</evidence>
<dbReference type="Proteomes" id="UP001056778">
    <property type="component" value="Chromosome 8"/>
</dbReference>
<name>A0ACB9SR94_HOLOL</name>
<comment type="caution">
    <text evidence="1">The sequence shown here is derived from an EMBL/GenBank/DDBJ whole genome shotgun (WGS) entry which is preliminary data.</text>
</comment>
<dbReference type="EMBL" id="CM043022">
    <property type="protein sequence ID" value="KAI4457170.1"/>
    <property type="molecule type" value="Genomic_DNA"/>
</dbReference>
<proteinExistence type="predicted"/>
<sequence>MNAQYDQPVSYACLICICEAMTGCDMTKKCSESNCGPFWISRSYWLNGETPTVRYEGPDSSTAYVNCRKDMFCSTRTVQGYMRKFKQDCNSDGVVDCDDYFAIHLLGGSDCTKELQEPEATKYKTYINAEYDDPVSPACLTRICKVMSGCRTSRCYDSYCGAFRMSRPFWVDGGMPTFKNEDPESEMAYENCAMDIFCSAKKLFRDI</sequence>
<reference evidence="1" key="1">
    <citation type="submission" date="2022-04" db="EMBL/GenBank/DDBJ databases">
        <title>Chromosome-scale genome assembly of Holotrichia oblita Faldermann.</title>
        <authorList>
            <person name="Rongchong L."/>
        </authorList>
    </citation>
    <scope>NUCLEOTIDE SEQUENCE</scope>
    <source>
        <strain evidence="1">81SQS9</strain>
    </source>
</reference>
<accession>A0ACB9SR94</accession>
<keyword evidence="2" id="KW-1185">Reference proteome</keyword>